<accession>A0ACB7CFZ3</accession>
<proteinExistence type="predicted"/>
<protein>
    <submittedName>
        <fullName evidence="1">Uncharacterized protein</fullName>
    </submittedName>
</protein>
<sequence length="440" mass="52244">MDNFIPDKDQEFNFEGFNIDAENTYYRAKGIILFEKFTIYLLTFTAIKEKDPLRAVDEFKQVILLETIKGNWKGIPLFKTNCEIAVFYYKELLSYTKFSITKNYSEKSIHDILDYVSLGNDMKFMKEMYSITLLFLEETKNERLWLKVNLKLAKLWLDTKEYRCLNNILNKLRNICENHDGSFDQLKSTYLFEVYALQIQMYSEMKNNRKLKDLYHKILKTKSEIIHPYIMGVIRECGGKMYMREKKWKEAQIDFYESFKNYDEVGSPHGIRALKYLILATMLSDSDINHFDSQEINSYKNHSQFLAMMDLMNAYKQRDAQKIELVLREHHDEIMEDIFMRTYIDDILRNFRTQMLLNLISSHTQISISFIEKELNIAASDIETLLVNLILDERIHGKIDQVNQILTLKTEDELSENEAATHALVDNIDKLWKFCLNRQS</sequence>
<keyword evidence="2" id="KW-1185">Reference proteome</keyword>
<organism evidence="1 2">
    <name type="scientific">Pneumocystis oryctolagi</name>
    <dbReference type="NCBI Taxonomy" id="42067"/>
    <lineage>
        <taxon>Eukaryota</taxon>
        <taxon>Fungi</taxon>
        <taxon>Dikarya</taxon>
        <taxon>Ascomycota</taxon>
        <taxon>Taphrinomycotina</taxon>
        <taxon>Pneumocystomycetes</taxon>
        <taxon>Pneumocystaceae</taxon>
        <taxon>Pneumocystis</taxon>
    </lineage>
</organism>
<dbReference type="Proteomes" id="UP000768646">
    <property type="component" value="Unassembled WGS sequence"/>
</dbReference>
<name>A0ACB7CFZ3_9ASCO</name>
<evidence type="ECO:0000313" key="2">
    <source>
        <dbReference type="Proteomes" id="UP000768646"/>
    </source>
</evidence>
<comment type="caution">
    <text evidence="1">The sequence shown here is derived from an EMBL/GenBank/DDBJ whole genome shotgun (WGS) entry which is preliminary data.</text>
</comment>
<gene>
    <name evidence="1" type="ORF">PORY_000813</name>
</gene>
<evidence type="ECO:0000313" key="1">
    <source>
        <dbReference type="EMBL" id="KAG4305903.1"/>
    </source>
</evidence>
<dbReference type="EMBL" id="JABTEG010000002">
    <property type="protein sequence ID" value="KAG4305903.1"/>
    <property type="molecule type" value="Genomic_DNA"/>
</dbReference>
<reference evidence="1 2" key="1">
    <citation type="journal article" date="2021" name="Commun. Biol.">
        <title>Genomic insights into the host specific adaptation of the Pneumocystis genus.</title>
        <authorList>
            <person name="Cisse O.H."/>
            <person name="Ma L."/>
            <person name="Dekker J.P."/>
            <person name="Khil P.P."/>
            <person name="Youn J.-H."/>
            <person name="Brenchley J.M."/>
            <person name="Blair R."/>
            <person name="Pahar B."/>
            <person name="Chabe M."/>
            <person name="Van Rompay K.K.A."/>
            <person name="Keesler R."/>
            <person name="Sukura A."/>
            <person name="Hirsch V."/>
            <person name="Kutty G."/>
            <person name="Liu Y."/>
            <person name="Peng L."/>
            <person name="Chen J."/>
            <person name="Song J."/>
            <person name="Weissenbacher-Lang C."/>
            <person name="Xu J."/>
            <person name="Upham N.S."/>
            <person name="Stajich J.E."/>
            <person name="Cuomo C.A."/>
            <person name="Cushion M.T."/>
            <person name="Kovacs J.A."/>
        </authorList>
    </citation>
    <scope>NUCLEOTIDE SEQUENCE [LARGE SCALE GENOMIC DNA]</scope>
    <source>
        <strain evidence="1 2">RABM</strain>
    </source>
</reference>